<gene>
    <name evidence="2" type="ORF">CONCODRAFT_20947</name>
</gene>
<evidence type="ECO:0000313" key="3">
    <source>
        <dbReference type="Proteomes" id="UP000070444"/>
    </source>
</evidence>
<keyword evidence="1" id="KW-0812">Transmembrane</keyword>
<feature type="transmembrane region" description="Helical" evidence="1">
    <location>
        <begin position="21"/>
        <end position="37"/>
    </location>
</feature>
<dbReference type="Proteomes" id="UP000070444">
    <property type="component" value="Unassembled WGS sequence"/>
</dbReference>
<sequence length="114" mass="13753">MKMHLDEKTIKKIPQFEKPQLFRILIIISFWLNLYFLSTGSESTMLSHTRDFLGPYWSTHLFGFIFKLHLVEALVGVFICYYREFTLKNSLYWFLTNLAFGVPYFAQLLFNFRY</sequence>
<dbReference type="AlphaFoldDB" id="A0A137NQD4"/>
<evidence type="ECO:0000313" key="2">
    <source>
        <dbReference type="EMBL" id="KXN64975.1"/>
    </source>
</evidence>
<dbReference type="InterPro" id="IPR028110">
    <property type="entry name" value="TMEM254"/>
</dbReference>
<evidence type="ECO:0000256" key="1">
    <source>
        <dbReference type="SAM" id="Phobius"/>
    </source>
</evidence>
<protein>
    <submittedName>
        <fullName evidence="2">Uncharacterized protein</fullName>
    </submittedName>
</protein>
<dbReference type="Pfam" id="PF14934">
    <property type="entry name" value="TMEM254"/>
    <property type="match status" value="1"/>
</dbReference>
<name>A0A137NQD4_CONC2</name>
<keyword evidence="1" id="KW-1133">Transmembrane helix</keyword>
<reference evidence="2 3" key="1">
    <citation type="journal article" date="2015" name="Genome Biol. Evol.">
        <title>Phylogenomic analyses indicate that early fungi evolved digesting cell walls of algal ancestors of land plants.</title>
        <authorList>
            <person name="Chang Y."/>
            <person name="Wang S."/>
            <person name="Sekimoto S."/>
            <person name="Aerts A.L."/>
            <person name="Choi C."/>
            <person name="Clum A."/>
            <person name="LaButti K.M."/>
            <person name="Lindquist E.A."/>
            <person name="Yee Ngan C."/>
            <person name="Ohm R.A."/>
            <person name="Salamov A.A."/>
            <person name="Grigoriev I.V."/>
            <person name="Spatafora J.W."/>
            <person name="Berbee M.L."/>
        </authorList>
    </citation>
    <scope>NUCLEOTIDE SEQUENCE [LARGE SCALE GENOMIC DNA]</scope>
    <source>
        <strain evidence="2 3">NRRL 28638</strain>
    </source>
</reference>
<accession>A0A137NQD4</accession>
<keyword evidence="3" id="KW-1185">Reference proteome</keyword>
<organism evidence="2 3">
    <name type="scientific">Conidiobolus coronatus (strain ATCC 28846 / CBS 209.66 / NRRL 28638)</name>
    <name type="common">Delacroixia coronata</name>
    <dbReference type="NCBI Taxonomy" id="796925"/>
    <lineage>
        <taxon>Eukaryota</taxon>
        <taxon>Fungi</taxon>
        <taxon>Fungi incertae sedis</taxon>
        <taxon>Zoopagomycota</taxon>
        <taxon>Entomophthoromycotina</taxon>
        <taxon>Entomophthoromycetes</taxon>
        <taxon>Entomophthorales</taxon>
        <taxon>Ancylistaceae</taxon>
        <taxon>Conidiobolus</taxon>
    </lineage>
</organism>
<feature type="transmembrane region" description="Helical" evidence="1">
    <location>
        <begin position="91"/>
        <end position="110"/>
    </location>
</feature>
<proteinExistence type="predicted"/>
<feature type="transmembrane region" description="Helical" evidence="1">
    <location>
        <begin position="57"/>
        <end position="79"/>
    </location>
</feature>
<keyword evidence="1" id="KW-0472">Membrane</keyword>
<dbReference type="EMBL" id="KQ965037">
    <property type="protein sequence ID" value="KXN64975.1"/>
    <property type="molecule type" value="Genomic_DNA"/>
</dbReference>